<sequence>MNKEQILCFLLQLTVVMSATIATNGILTDITPMSTMLETSTTMLPDTTTTTTSTTTGSSTTKWQCIYNGKIYKNGDTFSIKGVCETYCWCTDSHLICTMCPSTTTEPPSTTTTPLDISTTTVPGKCLYNGQIYNDGDFIITNNSCHSDCWCIDSELLCTPCPPSTSTPETSGTILPDTTTTTTSTTTGSSTTIRQCIYNGQIYENGDEFITEGVCQNYCWCIDSQLICTMCPSTTTETTISNTEPSTTTTTTAPPSSTILTIIPTITIPGKCYYNGKIYSEGDLVVADNYCQSFCWCTDSQLICTLCPPSTPKSTISSTDLSTTTTTTEPPSTTTTSPGLSSTTVPGKCYYNGKIYNDGDLFIANNSCQSYCWCIDSRLLCSLCPPSTSKSTLRSTEPSTTTSTTESTLRSTEPSTTRTTTESTLSSTERSTTTTTTAPPSSTTISPDLSTTTDTETKRRIKTVLPPLSTKTKKFRTDLFNTITKKPHFTTRGSQESGSITPKDKA</sequence>
<dbReference type="Gene3D" id="2.10.70.10">
    <property type="entry name" value="Complement Module, domain 1"/>
    <property type="match status" value="2"/>
</dbReference>
<evidence type="ECO:0000256" key="3">
    <source>
        <dbReference type="SAM" id="SignalP"/>
    </source>
</evidence>
<proteinExistence type="predicted"/>
<organism evidence="4 5">
    <name type="scientific">Sinanodonta woodiana</name>
    <name type="common">Chinese pond mussel</name>
    <name type="synonym">Anodonta woodiana</name>
    <dbReference type="NCBI Taxonomy" id="1069815"/>
    <lineage>
        <taxon>Eukaryota</taxon>
        <taxon>Metazoa</taxon>
        <taxon>Spiralia</taxon>
        <taxon>Lophotrochozoa</taxon>
        <taxon>Mollusca</taxon>
        <taxon>Bivalvia</taxon>
        <taxon>Autobranchia</taxon>
        <taxon>Heteroconchia</taxon>
        <taxon>Palaeoheterodonta</taxon>
        <taxon>Unionida</taxon>
        <taxon>Unionoidea</taxon>
        <taxon>Unionidae</taxon>
        <taxon>Unioninae</taxon>
        <taxon>Sinanodonta</taxon>
    </lineage>
</organism>
<keyword evidence="1 3" id="KW-0732">Signal</keyword>
<feature type="region of interest" description="Disordered" evidence="2">
    <location>
        <begin position="311"/>
        <end position="343"/>
    </location>
</feature>
<evidence type="ECO:0000313" key="5">
    <source>
        <dbReference type="Proteomes" id="UP001634394"/>
    </source>
</evidence>
<feature type="signal peptide" evidence="3">
    <location>
        <begin position="1"/>
        <end position="18"/>
    </location>
</feature>
<name>A0ABD3XMU3_SINWO</name>
<evidence type="ECO:0000256" key="2">
    <source>
        <dbReference type="SAM" id="MobiDB-lite"/>
    </source>
</evidence>
<dbReference type="PANTHER" id="PTHR11348">
    <property type="entry name" value="CONNECTIVE TISSUE GROWTH FACTOR-RELATED"/>
    <property type="match status" value="1"/>
</dbReference>
<evidence type="ECO:0000256" key="1">
    <source>
        <dbReference type="ARBA" id="ARBA00022729"/>
    </source>
</evidence>
<evidence type="ECO:0000313" key="4">
    <source>
        <dbReference type="EMBL" id="KAL3886921.1"/>
    </source>
</evidence>
<protein>
    <submittedName>
        <fullName evidence="4">Uncharacterized protein</fullName>
    </submittedName>
</protein>
<dbReference type="InterPro" id="IPR050941">
    <property type="entry name" value="CCN"/>
</dbReference>
<gene>
    <name evidence="4" type="ORF">ACJMK2_026878</name>
</gene>
<dbReference type="SUPFAM" id="SSF57603">
    <property type="entry name" value="FnI-like domain"/>
    <property type="match status" value="2"/>
</dbReference>
<dbReference type="EMBL" id="JBJQND010000002">
    <property type="protein sequence ID" value="KAL3886921.1"/>
    <property type="molecule type" value="Genomic_DNA"/>
</dbReference>
<dbReference type="AlphaFoldDB" id="A0ABD3XMU3"/>
<feature type="region of interest" description="Disordered" evidence="2">
    <location>
        <begin position="486"/>
        <end position="506"/>
    </location>
</feature>
<dbReference type="Proteomes" id="UP001634394">
    <property type="component" value="Unassembled WGS sequence"/>
</dbReference>
<comment type="caution">
    <text evidence="4">The sequence shown here is derived from an EMBL/GenBank/DDBJ whole genome shotgun (WGS) entry which is preliminary data.</text>
</comment>
<feature type="compositionally biased region" description="Low complexity" evidence="2">
    <location>
        <begin position="312"/>
        <end position="343"/>
    </location>
</feature>
<feature type="region of interest" description="Disordered" evidence="2">
    <location>
        <begin position="388"/>
        <end position="460"/>
    </location>
</feature>
<feature type="compositionally biased region" description="Polar residues" evidence="2">
    <location>
        <begin position="445"/>
        <end position="454"/>
    </location>
</feature>
<feature type="chain" id="PRO_5044784531" evidence="3">
    <location>
        <begin position="19"/>
        <end position="506"/>
    </location>
</feature>
<keyword evidence="5" id="KW-1185">Reference proteome</keyword>
<accession>A0ABD3XMU3</accession>
<feature type="compositionally biased region" description="Polar residues" evidence="2">
    <location>
        <begin position="491"/>
        <end position="500"/>
    </location>
</feature>
<reference evidence="4 5" key="1">
    <citation type="submission" date="2024-11" db="EMBL/GenBank/DDBJ databases">
        <title>Chromosome-level genome assembly of the freshwater bivalve Anodonta woodiana.</title>
        <authorList>
            <person name="Chen X."/>
        </authorList>
    </citation>
    <scope>NUCLEOTIDE SEQUENCE [LARGE SCALE GENOMIC DNA]</scope>
    <source>
        <strain evidence="4">MN2024</strain>
        <tissue evidence="4">Gills</tissue>
    </source>
</reference>
<feature type="compositionally biased region" description="Low complexity" evidence="2">
    <location>
        <begin position="391"/>
        <end position="444"/>
    </location>
</feature>